<protein>
    <submittedName>
        <fullName evidence="11">DNA-binding protein S1FA</fullName>
    </submittedName>
</protein>
<keyword evidence="5" id="KW-0805">Transcription regulation</keyword>
<dbReference type="InterPro" id="IPR006553">
    <property type="entry name" value="Leu-rich_rpt_Cys-con_subtyp"/>
</dbReference>
<evidence type="ECO:0000313" key="11">
    <source>
        <dbReference type="EMBL" id="AES81816.1"/>
    </source>
</evidence>
<keyword evidence="4" id="KW-0678">Repressor</keyword>
<dbReference type="Pfam" id="PF04689">
    <property type="entry name" value="S1FA"/>
    <property type="match status" value="1"/>
</dbReference>
<dbReference type="GO" id="GO:0006355">
    <property type="term" value="P:regulation of DNA-templated transcription"/>
    <property type="evidence" value="ECO:0007669"/>
    <property type="project" value="InterPro"/>
</dbReference>
<keyword evidence="10" id="KW-1133">Transmembrane helix</keyword>
<reference evidence="12" key="3">
    <citation type="submission" date="2015-04" db="UniProtKB">
        <authorList>
            <consortium name="EnsemblPlants"/>
        </authorList>
    </citation>
    <scope>IDENTIFICATION</scope>
    <source>
        <strain evidence="12">cv. Jemalong A17</strain>
    </source>
</reference>
<evidence type="ECO:0000256" key="4">
    <source>
        <dbReference type="ARBA" id="ARBA00022491"/>
    </source>
</evidence>
<comment type="subcellular location">
    <subcellularLocation>
        <location evidence="2">Nucleus</location>
    </subcellularLocation>
</comment>
<keyword evidence="6 11" id="KW-0238">DNA-binding</keyword>
<evidence type="ECO:0000256" key="3">
    <source>
        <dbReference type="ARBA" id="ARBA00007382"/>
    </source>
</evidence>
<dbReference type="EnsemblPlants" id="AES81816">
    <property type="protein sequence ID" value="AES81816"/>
    <property type="gene ID" value="MTR_7g100890"/>
</dbReference>
<proteinExistence type="inferred from homology"/>
<accession>G7L1S5</accession>
<comment type="similarity">
    <text evidence="3">Belongs to the S1FA transcription factor family.</text>
</comment>
<dbReference type="AlphaFoldDB" id="G7L1S5"/>
<feature type="transmembrane region" description="Helical" evidence="10">
    <location>
        <begin position="442"/>
        <end position="466"/>
    </location>
</feature>
<evidence type="ECO:0000313" key="13">
    <source>
        <dbReference type="Proteomes" id="UP000002051"/>
    </source>
</evidence>
<organism evidence="11 13">
    <name type="scientific">Medicago truncatula</name>
    <name type="common">Barrel medic</name>
    <name type="synonym">Medicago tribuloides</name>
    <dbReference type="NCBI Taxonomy" id="3880"/>
    <lineage>
        <taxon>Eukaryota</taxon>
        <taxon>Viridiplantae</taxon>
        <taxon>Streptophyta</taxon>
        <taxon>Embryophyta</taxon>
        <taxon>Tracheophyta</taxon>
        <taxon>Spermatophyta</taxon>
        <taxon>Magnoliopsida</taxon>
        <taxon>eudicotyledons</taxon>
        <taxon>Gunneridae</taxon>
        <taxon>Pentapetalae</taxon>
        <taxon>rosids</taxon>
        <taxon>fabids</taxon>
        <taxon>Fabales</taxon>
        <taxon>Fabaceae</taxon>
        <taxon>Papilionoideae</taxon>
        <taxon>50 kb inversion clade</taxon>
        <taxon>NPAAA clade</taxon>
        <taxon>Hologalegina</taxon>
        <taxon>IRL clade</taxon>
        <taxon>Trifolieae</taxon>
        <taxon>Medicago</taxon>
    </lineage>
</organism>
<dbReference type="PaxDb" id="3880-AES81816"/>
<evidence type="ECO:0000256" key="1">
    <source>
        <dbReference type="ARBA" id="ARBA00002946"/>
    </source>
</evidence>
<comment type="function">
    <text evidence="1">DNA-binding protein that specifically recognizes a negative element (S1F) within the RPS1 promoter.</text>
</comment>
<dbReference type="HOGENOM" id="CLU_028145_1_0_1"/>
<name>G7L1S5_MEDTR</name>
<keyword evidence="10" id="KW-0472">Membrane</keyword>
<keyword evidence="13" id="KW-1185">Reference proteome</keyword>
<dbReference type="InterPro" id="IPR032675">
    <property type="entry name" value="LRR_dom_sf"/>
</dbReference>
<evidence type="ECO:0000313" key="12">
    <source>
        <dbReference type="EnsemblPlants" id="AES81816"/>
    </source>
</evidence>
<evidence type="ECO:0000256" key="9">
    <source>
        <dbReference type="SAM" id="MobiDB-lite"/>
    </source>
</evidence>
<evidence type="ECO:0000256" key="7">
    <source>
        <dbReference type="ARBA" id="ARBA00023163"/>
    </source>
</evidence>
<dbReference type="eggNOG" id="KOG1947">
    <property type="taxonomic scope" value="Eukaryota"/>
</dbReference>
<dbReference type="Gene3D" id="3.80.10.10">
    <property type="entry name" value="Ribonuclease Inhibitor"/>
    <property type="match status" value="4"/>
</dbReference>
<evidence type="ECO:0000256" key="10">
    <source>
        <dbReference type="SAM" id="Phobius"/>
    </source>
</evidence>
<evidence type="ECO:0000256" key="5">
    <source>
        <dbReference type="ARBA" id="ARBA00023015"/>
    </source>
</evidence>
<keyword evidence="10" id="KW-0812">Transmembrane</keyword>
<keyword evidence="8" id="KW-0539">Nucleus</keyword>
<feature type="compositionally biased region" description="Basic residues" evidence="9">
    <location>
        <begin position="472"/>
        <end position="487"/>
    </location>
</feature>
<dbReference type="Proteomes" id="UP000002051">
    <property type="component" value="Unassembled WGS sequence"/>
</dbReference>
<dbReference type="GO" id="GO:0003677">
    <property type="term" value="F:DNA binding"/>
    <property type="evidence" value="ECO:0007669"/>
    <property type="project" value="UniProtKB-KW"/>
</dbReference>
<dbReference type="GO" id="GO:0005634">
    <property type="term" value="C:nucleus"/>
    <property type="evidence" value="ECO:0007669"/>
    <property type="project" value="UniProtKB-SubCell"/>
</dbReference>
<dbReference type="InterPro" id="IPR006779">
    <property type="entry name" value="S1FA_DNA-bd"/>
</dbReference>
<dbReference type="EMBL" id="CM001223">
    <property type="protein sequence ID" value="AES81816.1"/>
    <property type="molecule type" value="Genomic_DNA"/>
</dbReference>
<evidence type="ECO:0000256" key="8">
    <source>
        <dbReference type="ARBA" id="ARBA00023242"/>
    </source>
</evidence>
<dbReference type="SMART" id="SM00367">
    <property type="entry name" value="LRR_CC"/>
    <property type="match status" value="7"/>
</dbReference>
<reference evidence="11 13" key="2">
    <citation type="journal article" date="2014" name="BMC Genomics">
        <title>An improved genome release (version Mt4.0) for the model legume Medicago truncatula.</title>
        <authorList>
            <person name="Tang H."/>
            <person name="Krishnakumar V."/>
            <person name="Bidwell S."/>
            <person name="Rosen B."/>
            <person name="Chan A."/>
            <person name="Zhou S."/>
            <person name="Gentzbittel L."/>
            <person name="Childs K.L."/>
            <person name="Yandell M."/>
            <person name="Gundlach H."/>
            <person name="Mayer K.F."/>
            <person name="Schwartz D.C."/>
            <person name="Town C.D."/>
        </authorList>
    </citation>
    <scope>GENOME REANNOTATION</scope>
    <source>
        <strain evidence="12 13">cv. Jemalong A17</strain>
    </source>
</reference>
<dbReference type="PANTHER" id="PTHR35298">
    <property type="entry name" value="DNA-BINDING PROTEIN S1FA2"/>
    <property type="match status" value="1"/>
</dbReference>
<evidence type="ECO:0000256" key="2">
    <source>
        <dbReference type="ARBA" id="ARBA00004123"/>
    </source>
</evidence>
<evidence type="ECO:0000256" key="6">
    <source>
        <dbReference type="ARBA" id="ARBA00023125"/>
    </source>
</evidence>
<gene>
    <name evidence="11" type="ordered locus">MTR_7g100890</name>
</gene>
<keyword evidence="7" id="KW-0804">Transcription</keyword>
<sequence length="497" mass="55377">MAFGNSIPFLTSLVCSNVGSMSRQDISAISRSFQMLEVLDLGHPNLFVDGAHPNTAKALINLSLSTPRMREINLSSHSYISDNLFHNLLYNWRHNLEEVFICNCPNITHGIIFNSFSFPDAPPRVKSLVLSDTGLSQPNIPQPYFLNSLTTIKYSRCTHFCLGYTYHGLSDFLSRRRQIRHLDLSGAPWYIHDEQIETLADLVTDIISINLTSCSKLTDYAVYILITTCRSLSELYMGDTKVGEGSETFPEQLLLCPDNNTRLQSLSLSHQKFLNGEVMLIRIASIFRNLHHLDLSRCTGISDQVIGDVLRLCREIRRLDISNTSITSFHIGFVVLKLQQLNISGTAFNDEALMFISDCCPALKVVLLNACNSISDVGVIYLVKSCTKLQKIGLNNCDSLSRFLVDIIITERPTLHGIGTPISFALSDEVKNAGSQGFNPDLIVLLVIGGLLLTFLIGNYAVYVYAQKALPPRKKKPVSKKKMKKERLKQGVSAPGE</sequence>
<dbReference type="SUPFAM" id="SSF52047">
    <property type="entry name" value="RNI-like"/>
    <property type="match status" value="2"/>
</dbReference>
<dbReference type="PANTHER" id="PTHR35298:SF11">
    <property type="entry name" value="DNA-BINDING PROTEIN S1FA1-RELATED"/>
    <property type="match status" value="1"/>
</dbReference>
<feature type="region of interest" description="Disordered" evidence="9">
    <location>
        <begin position="472"/>
        <end position="497"/>
    </location>
</feature>
<reference evidence="11 13" key="1">
    <citation type="journal article" date="2011" name="Nature">
        <title>The Medicago genome provides insight into the evolution of rhizobial symbioses.</title>
        <authorList>
            <person name="Young N.D."/>
            <person name="Debelle F."/>
            <person name="Oldroyd G.E."/>
            <person name="Geurts R."/>
            <person name="Cannon S.B."/>
            <person name="Udvardi M.K."/>
            <person name="Benedito V.A."/>
            <person name="Mayer K.F."/>
            <person name="Gouzy J."/>
            <person name="Schoof H."/>
            <person name="Van de Peer Y."/>
            <person name="Proost S."/>
            <person name="Cook D.R."/>
            <person name="Meyers B.C."/>
            <person name="Spannagl M."/>
            <person name="Cheung F."/>
            <person name="De Mita S."/>
            <person name="Krishnakumar V."/>
            <person name="Gundlach H."/>
            <person name="Zhou S."/>
            <person name="Mudge J."/>
            <person name="Bharti A.K."/>
            <person name="Murray J.D."/>
            <person name="Naoumkina M.A."/>
            <person name="Rosen B."/>
            <person name="Silverstein K.A."/>
            <person name="Tang H."/>
            <person name="Rombauts S."/>
            <person name="Zhao P.X."/>
            <person name="Zhou P."/>
            <person name="Barbe V."/>
            <person name="Bardou P."/>
            <person name="Bechner M."/>
            <person name="Bellec A."/>
            <person name="Berger A."/>
            <person name="Berges H."/>
            <person name="Bidwell S."/>
            <person name="Bisseling T."/>
            <person name="Choisne N."/>
            <person name="Couloux A."/>
            <person name="Denny R."/>
            <person name="Deshpande S."/>
            <person name="Dai X."/>
            <person name="Doyle J.J."/>
            <person name="Dudez A.M."/>
            <person name="Farmer A.D."/>
            <person name="Fouteau S."/>
            <person name="Franken C."/>
            <person name="Gibelin C."/>
            <person name="Gish J."/>
            <person name="Goldstein S."/>
            <person name="Gonzalez A.J."/>
            <person name="Green P.J."/>
            <person name="Hallab A."/>
            <person name="Hartog M."/>
            <person name="Hua A."/>
            <person name="Humphray S.J."/>
            <person name="Jeong D.H."/>
            <person name="Jing Y."/>
            <person name="Jocker A."/>
            <person name="Kenton S.M."/>
            <person name="Kim D.J."/>
            <person name="Klee K."/>
            <person name="Lai H."/>
            <person name="Lang C."/>
            <person name="Lin S."/>
            <person name="Macmil S.L."/>
            <person name="Magdelenat G."/>
            <person name="Matthews L."/>
            <person name="McCorrison J."/>
            <person name="Monaghan E.L."/>
            <person name="Mun J.H."/>
            <person name="Najar F.Z."/>
            <person name="Nicholson C."/>
            <person name="Noirot C."/>
            <person name="O'Bleness M."/>
            <person name="Paule C.R."/>
            <person name="Poulain J."/>
            <person name="Prion F."/>
            <person name="Qin B."/>
            <person name="Qu C."/>
            <person name="Retzel E.F."/>
            <person name="Riddle C."/>
            <person name="Sallet E."/>
            <person name="Samain S."/>
            <person name="Samson N."/>
            <person name="Sanders I."/>
            <person name="Saurat O."/>
            <person name="Scarpelli C."/>
            <person name="Schiex T."/>
            <person name="Segurens B."/>
            <person name="Severin A.J."/>
            <person name="Sherrier D.J."/>
            <person name="Shi R."/>
            <person name="Sims S."/>
            <person name="Singer S.R."/>
            <person name="Sinharoy S."/>
            <person name="Sterck L."/>
            <person name="Viollet A."/>
            <person name="Wang B.B."/>
            <person name="Wang K."/>
            <person name="Wang M."/>
            <person name="Wang X."/>
            <person name="Warfsmann J."/>
            <person name="Weissenbach J."/>
            <person name="White D.D."/>
            <person name="White J.D."/>
            <person name="Wiley G.B."/>
            <person name="Wincker P."/>
            <person name="Xing Y."/>
            <person name="Yang L."/>
            <person name="Yao Z."/>
            <person name="Ying F."/>
            <person name="Zhai J."/>
            <person name="Zhou L."/>
            <person name="Zuber A."/>
            <person name="Denarie J."/>
            <person name="Dixon R.A."/>
            <person name="May G.D."/>
            <person name="Schwartz D.C."/>
            <person name="Rogers J."/>
            <person name="Quetier F."/>
            <person name="Town C.D."/>
            <person name="Roe B.A."/>
        </authorList>
    </citation>
    <scope>NUCLEOTIDE SEQUENCE [LARGE SCALE GENOMIC DNA]</scope>
    <source>
        <strain evidence="11">A17</strain>
        <strain evidence="12 13">cv. Jemalong A17</strain>
    </source>
</reference>